<comment type="caution">
    <text evidence="2">The sequence shown here is derived from an EMBL/GenBank/DDBJ whole genome shotgun (WGS) entry which is preliminary data.</text>
</comment>
<keyword evidence="3" id="KW-1185">Reference proteome</keyword>
<name>A0A370WRE3_9GAMM</name>
<protein>
    <recommendedName>
        <fullName evidence="4">Glycoside hydrolase family 19 catalytic domain-containing protein</fullName>
    </recommendedName>
</protein>
<dbReference type="Proteomes" id="UP000254258">
    <property type="component" value="Unassembled WGS sequence"/>
</dbReference>
<gene>
    <name evidence="2" type="ORF">DWU98_21520</name>
</gene>
<feature type="region of interest" description="Disordered" evidence="1">
    <location>
        <begin position="197"/>
        <end position="220"/>
    </location>
</feature>
<dbReference type="EMBL" id="QRBE01000044">
    <property type="protein sequence ID" value="RDS78708.1"/>
    <property type="molecule type" value="Genomic_DNA"/>
</dbReference>
<proteinExistence type="predicted"/>
<organism evidence="2 3">
    <name type="scientific">Dyella monticola</name>
    <dbReference type="NCBI Taxonomy" id="1927958"/>
    <lineage>
        <taxon>Bacteria</taxon>
        <taxon>Pseudomonadati</taxon>
        <taxon>Pseudomonadota</taxon>
        <taxon>Gammaproteobacteria</taxon>
        <taxon>Lysobacterales</taxon>
        <taxon>Rhodanobacteraceae</taxon>
        <taxon>Dyella</taxon>
    </lineage>
</organism>
<evidence type="ECO:0000256" key="1">
    <source>
        <dbReference type="SAM" id="MobiDB-lite"/>
    </source>
</evidence>
<evidence type="ECO:0000313" key="2">
    <source>
        <dbReference type="EMBL" id="RDS78708.1"/>
    </source>
</evidence>
<accession>A0A370WRE3</accession>
<evidence type="ECO:0000313" key="3">
    <source>
        <dbReference type="Proteomes" id="UP000254258"/>
    </source>
</evidence>
<dbReference type="InterPro" id="IPR023346">
    <property type="entry name" value="Lysozyme-like_dom_sf"/>
</dbReference>
<feature type="non-terminal residue" evidence="2">
    <location>
        <position position="1"/>
    </location>
</feature>
<dbReference type="SUPFAM" id="SSF53955">
    <property type="entry name" value="Lysozyme-like"/>
    <property type="match status" value="1"/>
</dbReference>
<dbReference type="Gene3D" id="1.10.530.10">
    <property type="match status" value="1"/>
</dbReference>
<sequence length="358" mass="41381">CKVPTEWAADGIEQRYAWLKRTQPFVRTGEQNQTPTLNETQWAAFEAHVRALCFWEQAKQAGHLDLDAVHWHVDPREFIKQFRKCGWLSVEELAQLMPRRPSGMTWDTAEGRLRRYQIDLNKCSQKYLLGVRERLAQFLAQIYAETDRFRTIEEDSRGVGYTYGSFYGRGLMQLTWAENYDAYGKYRNFPANPSRTYQGTGSPGDPITSTSMHEWAPPIKEPDRTIKHDRRLWAPRYDPALIASDTYNACDSAGYFWITKHYMGTSNINRLVDEGFSTDTVGKTNVLVNGGSNSYNERQGYAAYIYWYLSDSIQTDVVQQLTSIQQLTFARYGIEKGRWIANGVASHQVDYTPQRPNR</sequence>
<evidence type="ECO:0008006" key="4">
    <source>
        <dbReference type="Google" id="ProtNLM"/>
    </source>
</evidence>
<dbReference type="AlphaFoldDB" id="A0A370WRE3"/>
<reference evidence="2 3" key="1">
    <citation type="submission" date="2018-07" db="EMBL/GenBank/DDBJ databases">
        <title>Dyella monticola sp. nov. and Dyella psychrodurans sp. nov. isolated from monsoon evergreen broad-leaved forest soil of Dinghu Mountain, China.</title>
        <authorList>
            <person name="Gao Z."/>
            <person name="Qiu L."/>
        </authorList>
    </citation>
    <scope>NUCLEOTIDE SEQUENCE [LARGE SCALE GENOMIC DNA]</scope>
    <source>
        <strain evidence="2 3">4G-K06</strain>
    </source>
</reference>